<dbReference type="InterPro" id="IPR003439">
    <property type="entry name" value="ABC_transporter-like_ATP-bd"/>
</dbReference>
<evidence type="ECO:0000256" key="3">
    <source>
        <dbReference type="ARBA" id="ARBA00022741"/>
    </source>
</evidence>
<name>A0A7C4E1X6_CALS0</name>
<organism evidence="8">
    <name type="scientific">Caldiarchaeum subterraneum</name>
    <dbReference type="NCBI Taxonomy" id="311458"/>
    <lineage>
        <taxon>Archaea</taxon>
        <taxon>Nitrososphaerota</taxon>
        <taxon>Candidatus Caldarchaeales</taxon>
        <taxon>Candidatus Caldarchaeaceae</taxon>
        <taxon>Candidatus Caldarchaeum</taxon>
    </lineage>
</organism>
<dbReference type="PANTHER" id="PTHR43790:SF9">
    <property type="entry name" value="GALACTOFURANOSE TRANSPORTER ATP-BINDING PROTEIN YTFR"/>
    <property type="match status" value="1"/>
</dbReference>
<keyword evidence="2" id="KW-0677">Repeat</keyword>
<dbReference type="SUPFAM" id="SSF52540">
    <property type="entry name" value="P-loop containing nucleoside triphosphate hydrolases"/>
    <property type="match status" value="1"/>
</dbReference>
<dbReference type="Gene3D" id="3.40.50.300">
    <property type="entry name" value="P-loop containing nucleotide triphosphate hydrolases"/>
    <property type="match status" value="1"/>
</dbReference>
<reference evidence="8" key="1">
    <citation type="journal article" date="2020" name="mSystems">
        <title>Genome- and Community-Level Interaction Insights into Carbon Utilization and Element Cycling Functions of Hydrothermarchaeota in Hydrothermal Sediment.</title>
        <authorList>
            <person name="Zhou Z."/>
            <person name="Liu Y."/>
            <person name="Xu W."/>
            <person name="Pan J."/>
            <person name="Luo Z.H."/>
            <person name="Li M."/>
        </authorList>
    </citation>
    <scope>NUCLEOTIDE SEQUENCE [LARGE SCALE GENOMIC DNA]</scope>
    <source>
        <strain evidence="8">SpSt-613</strain>
        <strain evidence="7">SpSt-669</strain>
    </source>
</reference>
<dbReference type="EMBL" id="DTAD01000076">
    <property type="protein sequence ID" value="HGN90860.1"/>
    <property type="molecule type" value="Genomic_DNA"/>
</dbReference>
<evidence type="ECO:0000259" key="6">
    <source>
        <dbReference type="Pfam" id="PF20256"/>
    </source>
</evidence>
<dbReference type="EMBL" id="DTCM01000109">
    <property type="protein sequence ID" value="HGL41711.1"/>
    <property type="molecule type" value="Genomic_DNA"/>
</dbReference>
<keyword evidence="4 8" id="KW-0067">ATP-binding</keyword>
<evidence type="ECO:0000313" key="8">
    <source>
        <dbReference type="EMBL" id="HGN90860.1"/>
    </source>
</evidence>
<accession>A0A7C4E1X6</accession>
<dbReference type="Pfam" id="PF20256">
    <property type="entry name" value="MoCoBD_2"/>
    <property type="match status" value="1"/>
</dbReference>
<feature type="domain" description="Aldehyde oxidase/xanthine dehydrogenase second molybdopterin binding" evidence="6">
    <location>
        <begin position="54"/>
        <end position="204"/>
    </location>
</feature>
<evidence type="ECO:0000259" key="5">
    <source>
        <dbReference type="Pfam" id="PF00005"/>
    </source>
</evidence>
<sequence length="317" mass="34774">MAAELGIDPVEFRLKNVILPGHTTPTGEVLREDAGRVDHCIKAVAEKVEWGNKPKPAFKPRGKGIAALWKAPAMPPNASSSAIIKFNDDGTAELLLGITEIGQGSETALAQIAAEELGVPIEKIKVVLFRHTDVSPYSWQTVASRGLFMDGKAVQMAAKDAKAQILEIASQVLRVPKEDLALENERVFFKGRPELGLELRQVVNGYTYPNGNVVGGPVIGRGIGMVHQEFTLATPLTVAENIALMLRKNNPFTYPLKKVEERAQELSEKYGLKVNLHRPVEHLSLGERQRVEILKVLFWEPSILILDEPTSVLTLNG</sequence>
<dbReference type="SUPFAM" id="SSF56003">
    <property type="entry name" value="Molybdenum cofactor-binding domain"/>
    <property type="match status" value="1"/>
</dbReference>
<protein>
    <submittedName>
        <fullName evidence="8">ATP-binding cassette domain-containing protein</fullName>
    </submittedName>
</protein>
<dbReference type="InterPro" id="IPR046867">
    <property type="entry name" value="AldOxase/xan_DH_MoCoBD2"/>
</dbReference>
<dbReference type="GO" id="GO:0016491">
    <property type="term" value="F:oxidoreductase activity"/>
    <property type="evidence" value="ECO:0007669"/>
    <property type="project" value="InterPro"/>
</dbReference>
<evidence type="ECO:0000256" key="4">
    <source>
        <dbReference type="ARBA" id="ARBA00022840"/>
    </source>
</evidence>
<dbReference type="GO" id="GO:0005524">
    <property type="term" value="F:ATP binding"/>
    <property type="evidence" value="ECO:0007669"/>
    <property type="project" value="UniProtKB-KW"/>
</dbReference>
<dbReference type="AlphaFoldDB" id="A0A7C4E1X6"/>
<keyword evidence="1" id="KW-0813">Transport</keyword>
<gene>
    <name evidence="8" type="ORF">ENT82_07045</name>
    <name evidence="7" type="ORF">ENU43_08640</name>
</gene>
<evidence type="ECO:0000256" key="2">
    <source>
        <dbReference type="ARBA" id="ARBA00022737"/>
    </source>
</evidence>
<dbReference type="Pfam" id="PF00005">
    <property type="entry name" value="ABC_tran"/>
    <property type="match status" value="1"/>
</dbReference>
<feature type="domain" description="ABC transporter" evidence="5">
    <location>
        <begin position="220"/>
        <end position="311"/>
    </location>
</feature>
<evidence type="ECO:0000256" key="1">
    <source>
        <dbReference type="ARBA" id="ARBA00022448"/>
    </source>
</evidence>
<evidence type="ECO:0000313" key="7">
    <source>
        <dbReference type="EMBL" id="HGL41711.1"/>
    </source>
</evidence>
<dbReference type="InterPro" id="IPR027417">
    <property type="entry name" value="P-loop_NTPase"/>
</dbReference>
<dbReference type="GO" id="GO:0016887">
    <property type="term" value="F:ATP hydrolysis activity"/>
    <property type="evidence" value="ECO:0007669"/>
    <property type="project" value="InterPro"/>
</dbReference>
<proteinExistence type="predicted"/>
<dbReference type="InterPro" id="IPR050107">
    <property type="entry name" value="ABC_carbohydrate_import_ATPase"/>
</dbReference>
<dbReference type="InterPro" id="IPR037165">
    <property type="entry name" value="AldOxase/xan_DH_Mopterin-bd_sf"/>
</dbReference>
<keyword evidence="3" id="KW-0547">Nucleotide-binding</keyword>
<comment type="caution">
    <text evidence="8">The sequence shown here is derived from an EMBL/GenBank/DDBJ whole genome shotgun (WGS) entry which is preliminary data.</text>
</comment>
<dbReference type="PANTHER" id="PTHR43790">
    <property type="entry name" value="CARBOHYDRATE TRANSPORT ATP-BINDING PROTEIN MG119-RELATED"/>
    <property type="match status" value="1"/>
</dbReference>
<dbReference type="Gene3D" id="3.30.365.10">
    <property type="entry name" value="Aldehyde oxidase/xanthine dehydrogenase, molybdopterin binding domain"/>
    <property type="match status" value="2"/>
</dbReference>